<protein>
    <submittedName>
        <fullName evidence="2">Uncharacterized protein</fullName>
    </submittedName>
</protein>
<reference evidence="2" key="1">
    <citation type="journal article" date="2014" name="Front. Microbiol.">
        <title>High frequency of phylogenetically diverse reductive dehalogenase-homologous genes in deep subseafloor sedimentary metagenomes.</title>
        <authorList>
            <person name="Kawai M."/>
            <person name="Futagami T."/>
            <person name="Toyoda A."/>
            <person name="Takaki Y."/>
            <person name="Nishi S."/>
            <person name="Hori S."/>
            <person name="Arai W."/>
            <person name="Tsubouchi T."/>
            <person name="Morono Y."/>
            <person name="Uchiyama I."/>
            <person name="Ito T."/>
            <person name="Fujiyama A."/>
            <person name="Inagaki F."/>
            <person name="Takami H."/>
        </authorList>
    </citation>
    <scope>NUCLEOTIDE SEQUENCE</scope>
    <source>
        <strain evidence="2">Expedition CK06-06</strain>
    </source>
</reference>
<feature type="region of interest" description="Disordered" evidence="1">
    <location>
        <begin position="1"/>
        <end position="39"/>
    </location>
</feature>
<accession>X1E6K4</accession>
<comment type="caution">
    <text evidence="2">The sequence shown here is derived from an EMBL/GenBank/DDBJ whole genome shotgun (WGS) entry which is preliminary data.</text>
</comment>
<feature type="compositionally biased region" description="Basic and acidic residues" evidence="1">
    <location>
        <begin position="1"/>
        <end position="29"/>
    </location>
</feature>
<feature type="compositionally biased region" description="Basic residues" evidence="1">
    <location>
        <begin position="30"/>
        <end position="39"/>
    </location>
</feature>
<sequence>TPDLPRPDGQTDKAREEKTKRRLRATESKKRVRTRLQST</sequence>
<name>X1E6K4_9ZZZZ</name>
<feature type="non-terminal residue" evidence="2">
    <location>
        <position position="1"/>
    </location>
</feature>
<dbReference type="AlphaFoldDB" id="X1E6K4"/>
<organism evidence="2">
    <name type="scientific">marine sediment metagenome</name>
    <dbReference type="NCBI Taxonomy" id="412755"/>
    <lineage>
        <taxon>unclassified sequences</taxon>
        <taxon>metagenomes</taxon>
        <taxon>ecological metagenomes</taxon>
    </lineage>
</organism>
<evidence type="ECO:0000313" key="2">
    <source>
        <dbReference type="EMBL" id="GAH15985.1"/>
    </source>
</evidence>
<proteinExistence type="predicted"/>
<evidence type="ECO:0000256" key="1">
    <source>
        <dbReference type="SAM" id="MobiDB-lite"/>
    </source>
</evidence>
<dbReference type="EMBL" id="BART01034254">
    <property type="protein sequence ID" value="GAH15985.1"/>
    <property type="molecule type" value="Genomic_DNA"/>
</dbReference>
<gene>
    <name evidence="2" type="ORF">S01H4_58605</name>
</gene>